<organism evidence="1 2">
    <name type="scientific">Aspergillus violaceofuscus (strain CBS 115571)</name>
    <dbReference type="NCBI Taxonomy" id="1450538"/>
    <lineage>
        <taxon>Eukaryota</taxon>
        <taxon>Fungi</taxon>
        <taxon>Dikarya</taxon>
        <taxon>Ascomycota</taxon>
        <taxon>Pezizomycotina</taxon>
        <taxon>Eurotiomycetes</taxon>
        <taxon>Eurotiomycetidae</taxon>
        <taxon>Eurotiales</taxon>
        <taxon>Aspergillaceae</taxon>
        <taxon>Aspergillus</taxon>
    </lineage>
</organism>
<dbReference type="Gene3D" id="3.40.50.300">
    <property type="entry name" value="P-loop containing nucleotide triphosphate hydrolases"/>
    <property type="match status" value="1"/>
</dbReference>
<evidence type="ECO:0008006" key="3">
    <source>
        <dbReference type="Google" id="ProtNLM"/>
    </source>
</evidence>
<protein>
    <recommendedName>
        <fullName evidence="3">ATPase AAA-type core domain-containing protein</fullName>
    </recommendedName>
</protein>
<sequence>MGYLSNGEVVVMNPPDFIGNVIRGSEAATKGILASTLGKVLIIDEAYMLGGSSSGSASSGGPDI</sequence>
<dbReference type="EMBL" id="KZ825138">
    <property type="protein sequence ID" value="PYI19000.1"/>
    <property type="molecule type" value="Genomic_DNA"/>
</dbReference>
<evidence type="ECO:0000313" key="2">
    <source>
        <dbReference type="Proteomes" id="UP000249829"/>
    </source>
</evidence>
<name>A0A2V5HRW2_ASPV1</name>
<dbReference type="AlphaFoldDB" id="A0A2V5HRW2"/>
<evidence type="ECO:0000313" key="1">
    <source>
        <dbReference type="EMBL" id="PYI19000.1"/>
    </source>
</evidence>
<reference evidence="1 2" key="1">
    <citation type="submission" date="2018-02" db="EMBL/GenBank/DDBJ databases">
        <title>The genomes of Aspergillus section Nigri reveals drivers in fungal speciation.</title>
        <authorList>
            <consortium name="DOE Joint Genome Institute"/>
            <person name="Vesth T.C."/>
            <person name="Nybo J."/>
            <person name="Theobald S."/>
            <person name="Brandl J."/>
            <person name="Frisvad J.C."/>
            <person name="Nielsen K.F."/>
            <person name="Lyhne E.K."/>
            <person name="Kogle M.E."/>
            <person name="Kuo A."/>
            <person name="Riley R."/>
            <person name="Clum A."/>
            <person name="Nolan M."/>
            <person name="Lipzen A."/>
            <person name="Salamov A."/>
            <person name="Henrissat B."/>
            <person name="Wiebenga A."/>
            <person name="De vries R.P."/>
            <person name="Grigoriev I.V."/>
            <person name="Mortensen U.H."/>
            <person name="Andersen M.R."/>
            <person name="Baker S.E."/>
        </authorList>
    </citation>
    <scope>NUCLEOTIDE SEQUENCE [LARGE SCALE GENOMIC DNA]</scope>
    <source>
        <strain evidence="1 2">CBS 115571</strain>
    </source>
</reference>
<dbReference type="STRING" id="1450538.A0A2V5HRW2"/>
<accession>A0A2V5HRW2</accession>
<keyword evidence="2" id="KW-1185">Reference proteome</keyword>
<dbReference type="Proteomes" id="UP000249829">
    <property type="component" value="Unassembled WGS sequence"/>
</dbReference>
<dbReference type="InterPro" id="IPR027417">
    <property type="entry name" value="P-loop_NTPase"/>
</dbReference>
<gene>
    <name evidence="1" type="ORF">BO99DRAFT_403033</name>
</gene>
<proteinExistence type="predicted"/>